<keyword evidence="4" id="KW-1185">Reference proteome</keyword>
<evidence type="ECO:0000259" key="2">
    <source>
        <dbReference type="PROSITE" id="PS50097"/>
    </source>
</evidence>
<evidence type="ECO:0000256" key="1">
    <source>
        <dbReference type="SAM" id="MobiDB-lite"/>
    </source>
</evidence>
<sequence>MIYVCEIIFPPYLDVVFLVGYDDQWRIPAHKTILYNSTPVFRAMFSEYFSPQHNEQGGNEPHKITVSDVDGRAFDNLLRHLYAQEMAFQSVETALRTLYAAHKYQCPELVQKCVDYLSQNLNVNNILSILSNIPLLCGNVQNLENWGRERQMMQEMFLTSSSFPGGQEVHMSATDDNPLNFSQLAAAQNPESEYLDCIETDCSRLLQKCLNFVDKEANSVLLLDEMEDLDVDTFRLILSRDTLDISDENLAFNAILKWTDKECKRKQLPLTTESKRTVLGESLFLPRYLTMSLASFLCELGPAKSGLFTPEEISCLTRILKNGSRAEIQNELSSPPNNPLGIPTTLRPYYRNLARPRCPIRTIGHPSPAKKSKRGGGLSLIERWNHRRCCRSRRNNRGSRSNSQLSSPSNSNPSSPRRNFSNADQSKKWNLCVERVVIFLACLFD</sequence>
<proteinExistence type="predicted"/>
<dbReference type="PANTHER" id="PTHR45774">
    <property type="entry name" value="BTB/POZ DOMAIN-CONTAINING"/>
    <property type="match status" value="1"/>
</dbReference>
<dbReference type="Pfam" id="PF00651">
    <property type="entry name" value="BTB"/>
    <property type="match status" value="1"/>
</dbReference>
<feature type="region of interest" description="Disordered" evidence="1">
    <location>
        <begin position="392"/>
        <end position="422"/>
    </location>
</feature>
<feature type="domain" description="BTB" evidence="2">
    <location>
        <begin position="13"/>
        <end position="90"/>
    </location>
</feature>
<dbReference type="SUPFAM" id="SSF54695">
    <property type="entry name" value="POZ domain"/>
    <property type="match status" value="1"/>
</dbReference>
<accession>A0A226ED44</accession>
<name>A0A226ED44_FOLCA</name>
<gene>
    <name evidence="3" type="ORF">Fcan01_09737</name>
</gene>
<dbReference type="Proteomes" id="UP000198287">
    <property type="component" value="Unassembled WGS sequence"/>
</dbReference>
<dbReference type="EMBL" id="LNIX01000004">
    <property type="protein sequence ID" value="OXA55399.1"/>
    <property type="molecule type" value="Genomic_DNA"/>
</dbReference>
<organism evidence="3 4">
    <name type="scientific">Folsomia candida</name>
    <name type="common">Springtail</name>
    <dbReference type="NCBI Taxonomy" id="158441"/>
    <lineage>
        <taxon>Eukaryota</taxon>
        <taxon>Metazoa</taxon>
        <taxon>Ecdysozoa</taxon>
        <taxon>Arthropoda</taxon>
        <taxon>Hexapoda</taxon>
        <taxon>Collembola</taxon>
        <taxon>Entomobryomorpha</taxon>
        <taxon>Isotomoidea</taxon>
        <taxon>Isotomidae</taxon>
        <taxon>Proisotominae</taxon>
        <taxon>Folsomia</taxon>
    </lineage>
</organism>
<dbReference type="InterPro" id="IPR011333">
    <property type="entry name" value="SKP1/BTB/POZ_sf"/>
</dbReference>
<dbReference type="SMART" id="SM00225">
    <property type="entry name" value="BTB"/>
    <property type="match status" value="1"/>
</dbReference>
<dbReference type="InterPro" id="IPR000210">
    <property type="entry name" value="BTB/POZ_dom"/>
</dbReference>
<dbReference type="InterPro" id="IPR011705">
    <property type="entry name" value="BACK"/>
</dbReference>
<evidence type="ECO:0000313" key="4">
    <source>
        <dbReference type="Proteomes" id="UP000198287"/>
    </source>
</evidence>
<reference evidence="3 4" key="1">
    <citation type="submission" date="2015-12" db="EMBL/GenBank/DDBJ databases">
        <title>The genome of Folsomia candida.</title>
        <authorList>
            <person name="Faddeeva A."/>
            <person name="Derks M.F."/>
            <person name="Anvar Y."/>
            <person name="Smit S."/>
            <person name="Van Straalen N."/>
            <person name="Roelofs D."/>
        </authorList>
    </citation>
    <scope>NUCLEOTIDE SEQUENCE [LARGE SCALE GENOMIC DNA]</scope>
    <source>
        <strain evidence="3 4">VU population</strain>
        <tissue evidence="3">Whole body</tissue>
    </source>
</reference>
<dbReference type="GO" id="GO:0022008">
    <property type="term" value="P:neurogenesis"/>
    <property type="evidence" value="ECO:0007669"/>
    <property type="project" value="TreeGrafter"/>
</dbReference>
<dbReference type="PANTHER" id="PTHR45774:SF4">
    <property type="entry name" value="AXUNDEAD, ISOFORM F"/>
    <property type="match status" value="1"/>
</dbReference>
<evidence type="ECO:0000313" key="3">
    <source>
        <dbReference type="EMBL" id="OXA55399.1"/>
    </source>
</evidence>
<dbReference type="Gene3D" id="3.30.710.10">
    <property type="entry name" value="Potassium Channel Kv1.1, Chain A"/>
    <property type="match status" value="1"/>
</dbReference>
<dbReference type="SMART" id="SM00875">
    <property type="entry name" value="BACK"/>
    <property type="match status" value="1"/>
</dbReference>
<dbReference type="OrthoDB" id="6335872at2759"/>
<dbReference type="OMA" id="ICFSVRY"/>
<dbReference type="Pfam" id="PF07707">
    <property type="entry name" value="BACK"/>
    <property type="match status" value="1"/>
</dbReference>
<dbReference type="Gene3D" id="1.25.40.420">
    <property type="match status" value="1"/>
</dbReference>
<dbReference type="AlphaFoldDB" id="A0A226ED44"/>
<dbReference type="GO" id="GO:0005829">
    <property type="term" value="C:cytosol"/>
    <property type="evidence" value="ECO:0007669"/>
    <property type="project" value="TreeGrafter"/>
</dbReference>
<protein>
    <submittedName>
        <fullName evidence="3">BTB/POZ domain-containing protein 2</fullName>
    </submittedName>
</protein>
<comment type="caution">
    <text evidence="3">The sequence shown here is derived from an EMBL/GenBank/DDBJ whole genome shotgun (WGS) entry which is preliminary data.</text>
</comment>
<dbReference type="PROSITE" id="PS50097">
    <property type="entry name" value="BTB"/>
    <property type="match status" value="1"/>
</dbReference>
<feature type="compositionally biased region" description="Low complexity" evidence="1">
    <location>
        <begin position="398"/>
        <end position="422"/>
    </location>
</feature>